<dbReference type="PROSITE" id="PS50943">
    <property type="entry name" value="HTH_CROC1"/>
    <property type="match status" value="1"/>
</dbReference>
<evidence type="ECO:0000256" key="1">
    <source>
        <dbReference type="ARBA" id="ARBA00023125"/>
    </source>
</evidence>
<dbReference type="SMART" id="SM00530">
    <property type="entry name" value="HTH_XRE"/>
    <property type="match status" value="1"/>
</dbReference>
<sequence length="139" mass="15979">MNSIAECLYHLRNDNNKSKEELAVYLDITVRSYARYESGDRVPDLQTLIALSKYYSVPLDFFVVDNGSQKNIVKREEVFCYKDITDKGYNGKLAHGLIREVLNNLPYHQRVTVPGSENIKFVTKDSVRQLLMEMLADLG</sequence>
<dbReference type="CDD" id="cd00093">
    <property type="entry name" value="HTH_XRE"/>
    <property type="match status" value="1"/>
</dbReference>
<dbReference type="GO" id="GO:0003677">
    <property type="term" value="F:DNA binding"/>
    <property type="evidence" value="ECO:0007669"/>
    <property type="project" value="UniProtKB-KW"/>
</dbReference>
<dbReference type="InterPro" id="IPR010982">
    <property type="entry name" value="Lambda_DNA-bd_dom_sf"/>
</dbReference>
<comment type="caution">
    <text evidence="3">The sequence shown here is derived from an EMBL/GenBank/DDBJ whole genome shotgun (WGS) entry which is preliminary data.</text>
</comment>
<feature type="domain" description="HTH cro/C1-type" evidence="2">
    <location>
        <begin position="8"/>
        <end position="62"/>
    </location>
</feature>
<dbReference type="PANTHER" id="PTHR46558:SF13">
    <property type="entry name" value="HTH-TYPE TRANSCRIPTIONAL REGULATOR IMMR"/>
    <property type="match status" value="1"/>
</dbReference>
<accession>A0A3P1VCS1</accession>
<evidence type="ECO:0000313" key="4">
    <source>
        <dbReference type="Proteomes" id="UP000281771"/>
    </source>
</evidence>
<dbReference type="PANTHER" id="PTHR46558">
    <property type="entry name" value="TRACRIPTIONAL REGULATORY PROTEIN-RELATED-RELATED"/>
    <property type="match status" value="1"/>
</dbReference>
<protein>
    <submittedName>
        <fullName evidence="3">XRE family transcriptional regulator</fullName>
    </submittedName>
</protein>
<proteinExistence type="predicted"/>
<dbReference type="Proteomes" id="UP000281771">
    <property type="component" value="Unassembled WGS sequence"/>
</dbReference>
<name>A0A3P1VCS1_9STRE</name>
<evidence type="ECO:0000259" key="2">
    <source>
        <dbReference type="PROSITE" id="PS50943"/>
    </source>
</evidence>
<gene>
    <name evidence="3" type="ORF">EII38_04480</name>
</gene>
<dbReference type="RefSeq" id="WP_124776393.1">
    <property type="nucleotide sequence ID" value="NZ_RQZA01000003.1"/>
</dbReference>
<evidence type="ECO:0000313" key="3">
    <source>
        <dbReference type="EMBL" id="RRD31487.1"/>
    </source>
</evidence>
<organism evidence="3 4">
    <name type="scientific">Streptococcus minor</name>
    <dbReference type="NCBI Taxonomy" id="229549"/>
    <lineage>
        <taxon>Bacteria</taxon>
        <taxon>Bacillati</taxon>
        <taxon>Bacillota</taxon>
        <taxon>Bacilli</taxon>
        <taxon>Lactobacillales</taxon>
        <taxon>Streptococcaceae</taxon>
        <taxon>Streptococcus</taxon>
    </lineage>
</organism>
<dbReference type="InterPro" id="IPR001387">
    <property type="entry name" value="Cro/C1-type_HTH"/>
</dbReference>
<keyword evidence="4" id="KW-1185">Reference proteome</keyword>
<keyword evidence="1" id="KW-0238">DNA-binding</keyword>
<dbReference type="AlphaFoldDB" id="A0A3P1VCS1"/>
<dbReference type="SUPFAM" id="SSF47413">
    <property type="entry name" value="lambda repressor-like DNA-binding domains"/>
    <property type="match status" value="1"/>
</dbReference>
<dbReference type="Gene3D" id="1.10.260.40">
    <property type="entry name" value="lambda repressor-like DNA-binding domains"/>
    <property type="match status" value="1"/>
</dbReference>
<dbReference type="Pfam" id="PF01381">
    <property type="entry name" value="HTH_3"/>
    <property type="match status" value="1"/>
</dbReference>
<dbReference type="EMBL" id="RQZA01000003">
    <property type="protein sequence ID" value="RRD31487.1"/>
    <property type="molecule type" value="Genomic_DNA"/>
</dbReference>
<reference evidence="3 4" key="1">
    <citation type="submission" date="2018-11" db="EMBL/GenBank/DDBJ databases">
        <title>Genomes From Bacteria Associated with the Canine Oral Cavity: a Test Case for Automated Genome-Based Taxonomic Assignment.</title>
        <authorList>
            <person name="Coil D.A."/>
            <person name="Jospin G."/>
            <person name="Darling A.E."/>
            <person name="Wallis C."/>
            <person name="Davis I.J."/>
            <person name="Harris S."/>
            <person name="Eisen J.A."/>
            <person name="Holcombe L.J."/>
            <person name="O'Flynn C."/>
        </authorList>
    </citation>
    <scope>NUCLEOTIDE SEQUENCE [LARGE SCALE GENOMIC DNA]</scope>
    <source>
        <strain evidence="3 4">OH4621_COT-116</strain>
    </source>
</reference>